<organism evidence="1">
    <name type="scientific">uncultured Caudovirales phage</name>
    <dbReference type="NCBI Taxonomy" id="2100421"/>
    <lineage>
        <taxon>Viruses</taxon>
        <taxon>Duplodnaviria</taxon>
        <taxon>Heunggongvirae</taxon>
        <taxon>Uroviricota</taxon>
        <taxon>Caudoviricetes</taxon>
        <taxon>Peduoviridae</taxon>
        <taxon>Maltschvirus</taxon>
        <taxon>Maltschvirus maltsch</taxon>
    </lineage>
</organism>
<evidence type="ECO:0000313" key="1">
    <source>
        <dbReference type="EMBL" id="CAB4163463.1"/>
    </source>
</evidence>
<gene>
    <name evidence="1" type="ORF">UFOVP810_23</name>
</gene>
<reference evidence="1" key="1">
    <citation type="submission" date="2020-04" db="EMBL/GenBank/DDBJ databases">
        <authorList>
            <person name="Chiriac C."/>
            <person name="Salcher M."/>
            <person name="Ghai R."/>
            <person name="Kavagutti S V."/>
        </authorList>
    </citation>
    <scope>NUCLEOTIDE SEQUENCE</scope>
</reference>
<accession>A0A6J5NWR5</accession>
<protein>
    <submittedName>
        <fullName evidence="1">Uncharacterized protein</fullName>
    </submittedName>
</protein>
<proteinExistence type="predicted"/>
<sequence>MSANVKAAINYSDAIRDAITGLTVDFPAANAAVDQYAQRYYQWKEAEKVVKEGLEEARDTLLSEVVVPQRKGQHLVHDSRYVAVNCQVVSGPRTLDQKALASALIKQFNLTMEGAEDFIDACRKEAGLQTRLTVQVKR</sequence>
<name>A0A6J5NWR5_9CAUD</name>
<dbReference type="EMBL" id="LR796744">
    <property type="protein sequence ID" value="CAB4163463.1"/>
    <property type="molecule type" value="Genomic_DNA"/>
</dbReference>